<evidence type="ECO:0000313" key="2">
    <source>
        <dbReference type="EMBL" id="MCH88881.1"/>
    </source>
</evidence>
<comment type="caution">
    <text evidence="2">The sequence shown here is derived from an EMBL/GenBank/DDBJ whole genome shotgun (WGS) entry which is preliminary data.</text>
</comment>
<gene>
    <name evidence="2" type="ORF">A2U01_0009774</name>
</gene>
<accession>A0A392MNE7</accession>
<keyword evidence="3" id="KW-1185">Reference proteome</keyword>
<protein>
    <submittedName>
        <fullName evidence="2">Uncharacterized protein</fullName>
    </submittedName>
</protein>
<dbReference type="Proteomes" id="UP000265520">
    <property type="component" value="Unassembled WGS sequence"/>
</dbReference>
<evidence type="ECO:0000256" key="1">
    <source>
        <dbReference type="SAM" id="MobiDB-lite"/>
    </source>
</evidence>
<dbReference type="EMBL" id="LXQA010015041">
    <property type="protein sequence ID" value="MCH88881.1"/>
    <property type="molecule type" value="Genomic_DNA"/>
</dbReference>
<organism evidence="2 3">
    <name type="scientific">Trifolium medium</name>
    <dbReference type="NCBI Taxonomy" id="97028"/>
    <lineage>
        <taxon>Eukaryota</taxon>
        <taxon>Viridiplantae</taxon>
        <taxon>Streptophyta</taxon>
        <taxon>Embryophyta</taxon>
        <taxon>Tracheophyta</taxon>
        <taxon>Spermatophyta</taxon>
        <taxon>Magnoliopsida</taxon>
        <taxon>eudicotyledons</taxon>
        <taxon>Gunneridae</taxon>
        <taxon>Pentapetalae</taxon>
        <taxon>rosids</taxon>
        <taxon>fabids</taxon>
        <taxon>Fabales</taxon>
        <taxon>Fabaceae</taxon>
        <taxon>Papilionoideae</taxon>
        <taxon>50 kb inversion clade</taxon>
        <taxon>NPAAA clade</taxon>
        <taxon>Hologalegina</taxon>
        <taxon>IRL clade</taxon>
        <taxon>Trifolieae</taxon>
        <taxon>Trifolium</taxon>
    </lineage>
</organism>
<feature type="non-terminal residue" evidence="2">
    <location>
        <position position="1"/>
    </location>
</feature>
<proteinExistence type="predicted"/>
<dbReference type="AlphaFoldDB" id="A0A392MNE7"/>
<feature type="region of interest" description="Disordered" evidence="1">
    <location>
        <begin position="1"/>
        <end position="23"/>
    </location>
</feature>
<reference evidence="2 3" key="1">
    <citation type="journal article" date="2018" name="Front. Plant Sci.">
        <title>Red Clover (Trifolium pratense) and Zigzag Clover (T. medium) - A Picture of Genomic Similarities and Differences.</title>
        <authorList>
            <person name="Dluhosova J."/>
            <person name="Istvanek J."/>
            <person name="Nedelnik J."/>
            <person name="Repkova J."/>
        </authorList>
    </citation>
    <scope>NUCLEOTIDE SEQUENCE [LARGE SCALE GENOMIC DNA]</scope>
    <source>
        <strain evidence="3">cv. 10/8</strain>
        <tissue evidence="2">Leaf</tissue>
    </source>
</reference>
<sequence>VQNSPSHSPERKMSTTDEVNSRSGTINLYYPNKDVGSCHNTSLIQVAFRRMNLDK</sequence>
<evidence type="ECO:0000313" key="3">
    <source>
        <dbReference type="Proteomes" id="UP000265520"/>
    </source>
</evidence>
<name>A0A392MNE7_9FABA</name>